<keyword evidence="3 6" id="KW-0732">Signal</keyword>
<evidence type="ECO:0000256" key="6">
    <source>
        <dbReference type="SAM" id="SignalP"/>
    </source>
</evidence>
<sequence>MKKVFLFSFIFFLTFIGNVLAHTGLESSSPQQGEVVEEDLKQIQLTFETKIEHGSSFTLQNTTGETIEVDNIKVVDHQLIGDLPTPLQNDDYIINWNIIGADGHLIDGEVSFSVNVTAPEMETPVEENEATTVIDTTNEEPEQERSNNSIFLIATALIVIIIGSFLFLMKRKR</sequence>
<dbReference type="PANTHER" id="PTHR34820:SF4">
    <property type="entry name" value="INNER MEMBRANE PROTEIN YEBZ"/>
    <property type="match status" value="1"/>
</dbReference>
<name>A0A285SSN0_9BACL</name>
<feature type="chain" id="PRO_5012538215" description="CopC domain-containing protein" evidence="6">
    <location>
        <begin position="22"/>
        <end position="173"/>
    </location>
</feature>
<dbReference type="Gene3D" id="2.60.40.1220">
    <property type="match status" value="1"/>
</dbReference>
<feature type="signal peptide" evidence="6">
    <location>
        <begin position="1"/>
        <end position="21"/>
    </location>
</feature>
<evidence type="ECO:0000256" key="5">
    <source>
        <dbReference type="SAM" id="Phobius"/>
    </source>
</evidence>
<dbReference type="GO" id="GO:0005507">
    <property type="term" value="F:copper ion binding"/>
    <property type="evidence" value="ECO:0007669"/>
    <property type="project" value="InterPro"/>
</dbReference>
<dbReference type="InterPro" id="IPR032694">
    <property type="entry name" value="CopC/D"/>
</dbReference>
<comment type="subcellular location">
    <subcellularLocation>
        <location evidence="1">Cell envelope</location>
    </subcellularLocation>
</comment>
<keyword evidence="5" id="KW-0812">Transmembrane</keyword>
<accession>A0A285SSN0</accession>
<evidence type="ECO:0000313" key="9">
    <source>
        <dbReference type="Proteomes" id="UP000219636"/>
    </source>
</evidence>
<dbReference type="RefSeq" id="WP_097073659.1">
    <property type="nucleotide sequence ID" value="NZ_OBMQ01000006.1"/>
</dbReference>
<dbReference type="Pfam" id="PF04234">
    <property type="entry name" value="CopC"/>
    <property type="match status" value="1"/>
</dbReference>
<dbReference type="EMBL" id="OBMQ01000006">
    <property type="protein sequence ID" value="SOC11464.1"/>
    <property type="molecule type" value="Genomic_DNA"/>
</dbReference>
<evidence type="ECO:0000256" key="3">
    <source>
        <dbReference type="ARBA" id="ARBA00022729"/>
    </source>
</evidence>
<reference evidence="9" key="1">
    <citation type="submission" date="2017-08" db="EMBL/GenBank/DDBJ databases">
        <authorList>
            <person name="Varghese N."/>
            <person name="Submissions S."/>
        </authorList>
    </citation>
    <scope>NUCLEOTIDE SEQUENCE [LARGE SCALE GENOMIC DNA]</scope>
    <source>
        <strain evidence="9">JC22</strain>
    </source>
</reference>
<keyword evidence="9" id="KW-1185">Reference proteome</keyword>
<protein>
    <recommendedName>
        <fullName evidence="7">CopC domain-containing protein</fullName>
    </recommendedName>
</protein>
<keyword evidence="5" id="KW-0472">Membrane</keyword>
<keyword evidence="4" id="KW-0186">Copper</keyword>
<gene>
    <name evidence="8" type="ORF">SAMN05880501_106163</name>
</gene>
<feature type="transmembrane region" description="Helical" evidence="5">
    <location>
        <begin position="150"/>
        <end position="169"/>
    </location>
</feature>
<dbReference type="GO" id="GO:0042597">
    <property type="term" value="C:periplasmic space"/>
    <property type="evidence" value="ECO:0007669"/>
    <property type="project" value="InterPro"/>
</dbReference>
<keyword evidence="5" id="KW-1133">Transmembrane helix</keyword>
<dbReference type="AlphaFoldDB" id="A0A285SSN0"/>
<evidence type="ECO:0000256" key="1">
    <source>
        <dbReference type="ARBA" id="ARBA00004196"/>
    </source>
</evidence>
<organism evidence="8 9">
    <name type="scientific">Ureibacillus xyleni</name>
    <dbReference type="NCBI Taxonomy" id="614648"/>
    <lineage>
        <taxon>Bacteria</taxon>
        <taxon>Bacillati</taxon>
        <taxon>Bacillota</taxon>
        <taxon>Bacilli</taxon>
        <taxon>Bacillales</taxon>
        <taxon>Caryophanaceae</taxon>
        <taxon>Ureibacillus</taxon>
    </lineage>
</organism>
<keyword evidence="2" id="KW-0479">Metal-binding</keyword>
<dbReference type="GO" id="GO:0030313">
    <property type="term" value="C:cell envelope"/>
    <property type="evidence" value="ECO:0007669"/>
    <property type="project" value="UniProtKB-SubCell"/>
</dbReference>
<dbReference type="GO" id="GO:0046688">
    <property type="term" value="P:response to copper ion"/>
    <property type="evidence" value="ECO:0007669"/>
    <property type="project" value="InterPro"/>
</dbReference>
<feature type="domain" description="CopC" evidence="7">
    <location>
        <begin position="22"/>
        <end position="114"/>
    </location>
</feature>
<dbReference type="Proteomes" id="UP000219636">
    <property type="component" value="Unassembled WGS sequence"/>
</dbReference>
<dbReference type="InterPro" id="IPR014756">
    <property type="entry name" value="Ig_E-set"/>
</dbReference>
<dbReference type="GO" id="GO:0005886">
    <property type="term" value="C:plasma membrane"/>
    <property type="evidence" value="ECO:0007669"/>
    <property type="project" value="TreeGrafter"/>
</dbReference>
<proteinExistence type="predicted"/>
<evidence type="ECO:0000259" key="7">
    <source>
        <dbReference type="Pfam" id="PF04234"/>
    </source>
</evidence>
<dbReference type="GO" id="GO:0006825">
    <property type="term" value="P:copper ion transport"/>
    <property type="evidence" value="ECO:0007669"/>
    <property type="project" value="InterPro"/>
</dbReference>
<evidence type="ECO:0000313" key="8">
    <source>
        <dbReference type="EMBL" id="SOC11464.1"/>
    </source>
</evidence>
<dbReference type="SUPFAM" id="SSF81296">
    <property type="entry name" value="E set domains"/>
    <property type="match status" value="1"/>
</dbReference>
<dbReference type="PANTHER" id="PTHR34820">
    <property type="entry name" value="INNER MEMBRANE PROTEIN YEBZ"/>
    <property type="match status" value="1"/>
</dbReference>
<dbReference type="InterPro" id="IPR014755">
    <property type="entry name" value="Cu-Rt/internalin_Ig-like"/>
</dbReference>
<evidence type="ECO:0000256" key="2">
    <source>
        <dbReference type="ARBA" id="ARBA00022723"/>
    </source>
</evidence>
<dbReference type="InterPro" id="IPR007348">
    <property type="entry name" value="CopC_dom"/>
</dbReference>
<evidence type="ECO:0000256" key="4">
    <source>
        <dbReference type="ARBA" id="ARBA00023008"/>
    </source>
</evidence>
<dbReference type="OrthoDB" id="2353937at2"/>